<dbReference type="AlphaFoldDB" id="A0AAD1X317"/>
<evidence type="ECO:0000313" key="3">
    <source>
        <dbReference type="EMBL" id="CAI2359024.1"/>
    </source>
</evidence>
<proteinExistence type="predicted"/>
<sequence>MDTSTPKEIIVKLWDFNTLDSSFQKKYAAVFVQQDRKYVDMLLLNDKNCQLKLIYNPYSKVKFTLKNLQNNQVYGQASIVMRMLKGLKGKQGQVLALDDSTTDEILPDSGFRPSIELEYQWHKPASKAKVLLKSNEAYNEGLTAAQNQLQAYIDQLLALLKDHQEISNELDEDFIKRRENSYIESKIADQIQRVNDEKDSTLSQLETCNSSYSTAEALLQKCEERDATSCQKVEETSHNIDSLIKFLDHNIEEANEKNLQIRKSVGSTASLSSEQAQRRLTDEELRHKKKPEIDMAIDKIFSLEKEHLQELNKAASNKGLHDSEKATRIFDEVIKLDNQLDDPHEHDAEVAETREILDDKQTEVKLANEEINIKNVHQENLDKEYAQCQIELQQIIQKRRDQTERNLNLERLILQYELQEEEKLREIEETRPNDKPQIDIRLKTSKRITEDRGIEHPSRTKINTDKTQVELEPEKLSSALIGQKHSRDKARSDLEEGDSKWKRKINILYEAVEQLFTPTAEEMEQRAKIHELLDDFRECTQRTEQYEDELNNLSGSIAYLLKLKGLKANDKPSPSKEQVLKVQKAIIDTKKENNVKDLDISFHKARQNLLSTELSTLSHKRSIHQSTKSKLKATLQELKQTEIQDHPSPAHNGSSTPLKKSLASVTEQRKILKTEVSKLNFELEKVLGQISSAKNGQVKEGGEKDEEEERE</sequence>
<evidence type="ECO:0000256" key="1">
    <source>
        <dbReference type="SAM" id="Coils"/>
    </source>
</evidence>
<reference evidence="3" key="1">
    <citation type="submission" date="2023-07" db="EMBL/GenBank/DDBJ databases">
        <authorList>
            <consortium name="AG Swart"/>
            <person name="Singh M."/>
            <person name="Singh A."/>
            <person name="Seah K."/>
            <person name="Emmerich C."/>
        </authorList>
    </citation>
    <scope>NUCLEOTIDE SEQUENCE</scope>
    <source>
        <strain evidence="3">DP1</strain>
    </source>
</reference>
<feature type="coiled-coil region" evidence="1">
    <location>
        <begin position="350"/>
        <end position="429"/>
    </location>
</feature>
<feature type="compositionally biased region" description="Polar residues" evidence="2">
    <location>
        <begin position="651"/>
        <end position="666"/>
    </location>
</feature>
<comment type="caution">
    <text evidence="3">The sequence shown here is derived from an EMBL/GenBank/DDBJ whole genome shotgun (WGS) entry which is preliminary data.</text>
</comment>
<keyword evidence="4" id="KW-1185">Reference proteome</keyword>
<gene>
    <name evidence="3" type="ORF">ECRASSUSDP1_LOCUS309</name>
</gene>
<organism evidence="3 4">
    <name type="scientific">Euplotes crassus</name>
    <dbReference type="NCBI Taxonomy" id="5936"/>
    <lineage>
        <taxon>Eukaryota</taxon>
        <taxon>Sar</taxon>
        <taxon>Alveolata</taxon>
        <taxon>Ciliophora</taxon>
        <taxon>Intramacronucleata</taxon>
        <taxon>Spirotrichea</taxon>
        <taxon>Hypotrichia</taxon>
        <taxon>Euplotida</taxon>
        <taxon>Euplotidae</taxon>
        <taxon>Moneuplotes</taxon>
    </lineage>
</organism>
<feature type="compositionally biased region" description="Basic and acidic residues" evidence="2">
    <location>
        <begin position="276"/>
        <end position="287"/>
    </location>
</feature>
<feature type="compositionally biased region" description="Polar residues" evidence="2">
    <location>
        <begin position="265"/>
        <end position="275"/>
    </location>
</feature>
<feature type="region of interest" description="Disordered" evidence="2">
    <location>
        <begin position="642"/>
        <end position="667"/>
    </location>
</feature>
<feature type="region of interest" description="Disordered" evidence="2">
    <location>
        <begin position="690"/>
        <end position="711"/>
    </location>
</feature>
<dbReference type="Proteomes" id="UP001295684">
    <property type="component" value="Unassembled WGS sequence"/>
</dbReference>
<keyword evidence="1" id="KW-0175">Coiled coil</keyword>
<dbReference type="EMBL" id="CAMPGE010000286">
    <property type="protein sequence ID" value="CAI2359024.1"/>
    <property type="molecule type" value="Genomic_DNA"/>
</dbReference>
<feature type="region of interest" description="Disordered" evidence="2">
    <location>
        <begin position="265"/>
        <end position="287"/>
    </location>
</feature>
<evidence type="ECO:0000313" key="4">
    <source>
        <dbReference type="Proteomes" id="UP001295684"/>
    </source>
</evidence>
<name>A0AAD1X317_EUPCR</name>
<evidence type="ECO:0000256" key="2">
    <source>
        <dbReference type="SAM" id="MobiDB-lite"/>
    </source>
</evidence>
<accession>A0AAD1X317</accession>
<protein>
    <submittedName>
        <fullName evidence="3">Uncharacterized protein</fullName>
    </submittedName>
</protein>
<feature type="coiled-coil region" evidence="1">
    <location>
        <begin position="135"/>
        <end position="173"/>
    </location>
</feature>